<dbReference type="PANTHER" id="PTHR19271">
    <property type="entry name" value="CYTOCHROME B"/>
    <property type="match status" value="1"/>
</dbReference>
<evidence type="ECO:0000256" key="18">
    <source>
        <dbReference type="PIRSR" id="PIRSR038885-2"/>
    </source>
</evidence>
<keyword evidence="15 19" id="KW-0472">Membrane</keyword>
<keyword evidence="13" id="KW-0830">Ubiquinone</keyword>
<dbReference type="InterPro" id="IPR036150">
    <property type="entry name" value="Cyt_b/b6_C_sf"/>
</dbReference>
<keyword evidence="10 19" id="KW-0249">Electron transport</keyword>
<feature type="binding site" description="axial binding residue" evidence="18">
    <location>
        <position position="84"/>
    </location>
    <ligand>
        <name>heme b</name>
        <dbReference type="ChEBI" id="CHEBI:60344"/>
        <label>b562</label>
    </ligand>
    <ligandPart>
        <name>Fe</name>
        <dbReference type="ChEBI" id="CHEBI:18248"/>
    </ligandPart>
</feature>
<evidence type="ECO:0000256" key="6">
    <source>
        <dbReference type="ARBA" id="ARBA00022660"/>
    </source>
</evidence>
<dbReference type="PROSITE" id="PS51003">
    <property type="entry name" value="CYTB_CTER"/>
    <property type="match status" value="1"/>
</dbReference>
<dbReference type="InterPro" id="IPR027387">
    <property type="entry name" value="Cytb/b6-like_sf"/>
</dbReference>
<feature type="transmembrane region" description="Helical" evidence="19">
    <location>
        <begin position="289"/>
        <end position="309"/>
    </location>
</feature>
<protein>
    <recommendedName>
        <fullName evidence="3 19">Cytochrome b</fullName>
    </recommendedName>
</protein>
<dbReference type="EMBL" id="JQ864495">
    <property type="protein sequence ID" value="AFN70666.1"/>
    <property type="molecule type" value="Genomic_DNA"/>
</dbReference>
<feature type="transmembrane region" description="Helical" evidence="19">
    <location>
        <begin position="179"/>
        <end position="201"/>
    </location>
</feature>
<feature type="transmembrane region" description="Helical" evidence="19">
    <location>
        <begin position="114"/>
        <end position="134"/>
    </location>
</feature>
<keyword evidence="6 19" id="KW-0679">Respiratory chain</keyword>
<evidence type="ECO:0000256" key="5">
    <source>
        <dbReference type="ARBA" id="ARBA00022617"/>
    </source>
</evidence>
<dbReference type="InterPro" id="IPR016174">
    <property type="entry name" value="Di-haem_cyt_TM"/>
</dbReference>
<evidence type="ECO:0000313" key="22">
    <source>
        <dbReference type="EMBL" id="AFN70666.1"/>
    </source>
</evidence>
<geneLocation type="mitochondrion" evidence="22"/>
<name>I6Z0B8_9CORV</name>
<feature type="domain" description="Cytochrome b/b6 C-terminal region profile" evidence="21">
    <location>
        <begin position="211"/>
        <end position="380"/>
    </location>
</feature>
<feature type="binding site" description="axial binding residue" evidence="18">
    <location>
        <position position="183"/>
    </location>
    <ligand>
        <name>heme b</name>
        <dbReference type="ChEBI" id="CHEBI:60344"/>
        <label>b562</label>
    </ligand>
    <ligandPart>
        <name>Fe</name>
        <dbReference type="ChEBI" id="CHEBI:18248"/>
    </ligandPart>
</feature>
<feature type="transmembrane region" description="Helical" evidence="19">
    <location>
        <begin position="347"/>
        <end position="370"/>
    </location>
</feature>
<comment type="cofactor">
    <cofactor evidence="19">
        <name>heme b</name>
        <dbReference type="ChEBI" id="CHEBI:60344"/>
    </cofactor>
    <text evidence="19">Binds 2 heme groups non-covalently.</text>
</comment>
<dbReference type="FunFam" id="1.20.810.10:FF:000002">
    <property type="entry name" value="Cytochrome b"/>
    <property type="match status" value="1"/>
</dbReference>
<keyword evidence="7 19" id="KW-0812">Transmembrane</keyword>
<feature type="binding site" description="axial binding residue" evidence="18">
    <location>
        <position position="98"/>
    </location>
    <ligand>
        <name>heme b</name>
        <dbReference type="ChEBI" id="CHEBI:60344"/>
        <label>b566</label>
    </ligand>
    <ligandPart>
        <name>Fe</name>
        <dbReference type="ChEBI" id="CHEBI:18248"/>
    </ligandPart>
</feature>
<evidence type="ECO:0000256" key="4">
    <source>
        <dbReference type="ARBA" id="ARBA00022448"/>
    </source>
</evidence>
<dbReference type="InterPro" id="IPR048260">
    <property type="entry name" value="Cytochrome_b_C_euk/bac"/>
</dbReference>
<keyword evidence="11 19" id="KW-1133">Transmembrane helix</keyword>
<dbReference type="PROSITE" id="PS51002">
    <property type="entry name" value="CYTB_NTER"/>
    <property type="match status" value="1"/>
</dbReference>
<comment type="function">
    <text evidence="1 19">Component of the ubiquinol-cytochrome c reductase complex (complex III or cytochrome b-c1 complex) that is part of the mitochondrial respiratory chain. The b-c1 complex mediates electron transfer from ubiquinol to cytochrome c. Contributes to the generation of a proton gradient across the mitochondrial membrane that is then used for ATP synthesis.</text>
</comment>
<dbReference type="CDD" id="cd00284">
    <property type="entry name" value="Cytochrome_b_N"/>
    <property type="match status" value="1"/>
</dbReference>
<reference evidence="22" key="1">
    <citation type="journal article" date="2012" name="Evolution">
        <title>Ecological limits on diversification of the himalayan core corvoidea.</title>
        <authorList>
            <person name="Kennedy J.D."/>
            <person name="Weir J.T."/>
            <person name="Hooper D.M."/>
            <person name="Tietze D.T."/>
            <person name="Martens J."/>
            <person name="Price T.D."/>
        </authorList>
    </citation>
    <scope>NUCLEOTIDE SEQUENCE</scope>
</reference>
<feature type="domain" description="Cytochrome b/b6 N-terminal region profile" evidence="20">
    <location>
        <begin position="1"/>
        <end position="210"/>
    </location>
</feature>
<evidence type="ECO:0000256" key="7">
    <source>
        <dbReference type="ARBA" id="ARBA00022692"/>
    </source>
</evidence>
<feature type="binding site" evidence="17">
    <location>
        <position position="202"/>
    </location>
    <ligand>
        <name>a ubiquinone</name>
        <dbReference type="ChEBI" id="CHEBI:16389"/>
    </ligand>
</feature>
<dbReference type="PIRSF" id="PIRSF038885">
    <property type="entry name" value="COB"/>
    <property type="match status" value="1"/>
</dbReference>
<dbReference type="InterPro" id="IPR005797">
    <property type="entry name" value="Cyt_b/b6_N"/>
</dbReference>
<dbReference type="Pfam" id="PF00032">
    <property type="entry name" value="Cytochrom_B_C"/>
    <property type="match status" value="1"/>
</dbReference>
<feature type="transmembrane region" description="Helical" evidence="19">
    <location>
        <begin position="31"/>
        <end position="57"/>
    </location>
</feature>
<evidence type="ECO:0000256" key="13">
    <source>
        <dbReference type="ARBA" id="ARBA00023075"/>
    </source>
</evidence>
<comment type="similarity">
    <text evidence="16 19">Belongs to the cytochrome b family.</text>
</comment>
<evidence type="ECO:0000256" key="14">
    <source>
        <dbReference type="ARBA" id="ARBA00023128"/>
    </source>
</evidence>
<dbReference type="Pfam" id="PF00033">
    <property type="entry name" value="Cytochrome_B"/>
    <property type="match status" value="1"/>
</dbReference>
<evidence type="ECO:0000256" key="2">
    <source>
        <dbReference type="ARBA" id="ARBA00004448"/>
    </source>
</evidence>
<dbReference type="GO" id="GO:0046872">
    <property type="term" value="F:metal ion binding"/>
    <property type="evidence" value="ECO:0007669"/>
    <property type="project" value="UniProtKB-UniRule"/>
</dbReference>
<dbReference type="CDD" id="cd00290">
    <property type="entry name" value="cytochrome_b_C"/>
    <property type="match status" value="1"/>
</dbReference>
<feature type="transmembrane region" description="Helical" evidence="19">
    <location>
        <begin position="321"/>
        <end position="341"/>
    </location>
</feature>
<feature type="transmembrane region" description="Helical" evidence="19">
    <location>
        <begin position="141"/>
        <end position="159"/>
    </location>
</feature>
<proteinExistence type="inferred from homology"/>
<feature type="transmembrane region" description="Helical" evidence="19">
    <location>
        <begin position="78"/>
        <end position="99"/>
    </location>
</feature>
<accession>I6Z0B8</accession>
<evidence type="ECO:0000256" key="19">
    <source>
        <dbReference type="RuleBase" id="RU362117"/>
    </source>
</evidence>
<evidence type="ECO:0000256" key="9">
    <source>
        <dbReference type="ARBA" id="ARBA00022792"/>
    </source>
</evidence>
<evidence type="ECO:0000256" key="15">
    <source>
        <dbReference type="ARBA" id="ARBA00023136"/>
    </source>
</evidence>
<feature type="binding site" description="axial binding residue" evidence="18">
    <location>
        <position position="197"/>
    </location>
    <ligand>
        <name>heme b</name>
        <dbReference type="ChEBI" id="CHEBI:60344"/>
        <label>b566</label>
    </ligand>
    <ligandPart>
        <name>Fe</name>
        <dbReference type="ChEBI" id="CHEBI:18248"/>
    </ligandPart>
</feature>
<feature type="transmembrane region" description="Helical" evidence="19">
    <location>
        <begin position="230"/>
        <end position="251"/>
    </location>
</feature>
<keyword evidence="12 18" id="KW-0408">Iron</keyword>
<keyword evidence="5 18" id="KW-0349">Heme</keyword>
<dbReference type="InterPro" id="IPR030689">
    <property type="entry name" value="Cytochrome_b"/>
</dbReference>
<dbReference type="AlphaFoldDB" id="I6Z0B8"/>
<keyword evidence="8 18" id="KW-0479">Metal-binding</keyword>
<dbReference type="SUPFAM" id="SSF81342">
    <property type="entry name" value="Transmembrane di-heme cytochromes"/>
    <property type="match status" value="1"/>
</dbReference>
<dbReference type="InterPro" id="IPR048259">
    <property type="entry name" value="Cytochrome_b_N_euk/bac"/>
</dbReference>
<dbReference type="GO" id="GO:0008121">
    <property type="term" value="F:quinol-cytochrome-c reductase activity"/>
    <property type="evidence" value="ECO:0007669"/>
    <property type="project" value="InterPro"/>
</dbReference>
<dbReference type="GO" id="GO:0006122">
    <property type="term" value="P:mitochondrial electron transport, ubiquinol to cytochrome c"/>
    <property type="evidence" value="ECO:0007669"/>
    <property type="project" value="TreeGrafter"/>
</dbReference>
<evidence type="ECO:0000259" key="20">
    <source>
        <dbReference type="PROSITE" id="PS51002"/>
    </source>
</evidence>
<keyword evidence="9" id="KW-0999">Mitochondrion inner membrane</keyword>
<evidence type="ECO:0000256" key="3">
    <source>
        <dbReference type="ARBA" id="ARBA00013531"/>
    </source>
</evidence>
<dbReference type="InterPro" id="IPR005798">
    <property type="entry name" value="Cyt_b/b6_C"/>
</dbReference>
<organism evidence="22">
    <name type="scientific">Dendrocitta frontalis</name>
    <dbReference type="NCBI Taxonomy" id="1200960"/>
    <lineage>
        <taxon>Eukaryota</taxon>
        <taxon>Metazoa</taxon>
        <taxon>Chordata</taxon>
        <taxon>Craniata</taxon>
        <taxon>Vertebrata</taxon>
        <taxon>Euteleostomi</taxon>
        <taxon>Archelosauria</taxon>
        <taxon>Archosauria</taxon>
        <taxon>Dinosauria</taxon>
        <taxon>Saurischia</taxon>
        <taxon>Theropoda</taxon>
        <taxon>Coelurosauria</taxon>
        <taxon>Aves</taxon>
        <taxon>Neognathae</taxon>
        <taxon>Neoaves</taxon>
        <taxon>Telluraves</taxon>
        <taxon>Australaves</taxon>
        <taxon>Passeriformes</taxon>
        <taxon>Corvoidea</taxon>
        <taxon>Corvidae</taxon>
        <taxon>Dendrocitta</taxon>
    </lineage>
</organism>
<keyword evidence="14 19" id="KW-0496">Mitochondrion</keyword>
<sequence>MALNLRKNHPLLKIINDSLIDLPTPSNISAWWNFGSLLGICLVTQIITGLLLAMHYTADTSLAFTSVAHTCRNVQFGWLIRNLHANGASFFFICIYLHIGRGFYYGSYLNKETWNIGVILLLTLMATAFVGYVLPWGQMSFWGATVITNLFSAIPYIGQTLVEWAWGGFSVDNPTLTRFFALHFLLPFVIAGLTLVHLTFLHETGSNNPLGIPSDCDKIPFHPYYSIKDLLGFALMFIPLATLALFAPNLLGDPENFTPANPLATPPHIKPEWYFLFAYAILRSIPNKLGGVLALAASVLVLFLAPFLHVSKQRSMTFRPLSQILFWILVTNLLILTWVGSQPVEHPFIIIGQLASFSYFTIILILFPIVSALENKMLNL</sequence>
<evidence type="ECO:0000256" key="10">
    <source>
        <dbReference type="ARBA" id="ARBA00022982"/>
    </source>
</evidence>
<evidence type="ECO:0000259" key="21">
    <source>
        <dbReference type="PROSITE" id="PS51003"/>
    </source>
</evidence>
<dbReference type="GO" id="GO:0016491">
    <property type="term" value="F:oxidoreductase activity"/>
    <property type="evidence" value="ECO:0007669"/>
    <property type="project" value="UniProtKB-UniRule"/>
</dbReference>
<evidence type="ECO:0000256" key="1">
    <source>
        <dbReference type="ARBA" id="ARBA00002566"/>
    </source>
</evidence>
<comment type="cofactor">
    <cofactor evidence="18">
        <name>heme</name>
        <dbReference type="ChEBI" id="CHEBI:30413"/>
    </cofactor>
    <text evidence="18">Binds 2 heme groups non-covalently.</text>
</comment>
<evidence type="ECO:0000256" key="8">
    <source>
        <dbReference type="ARBA" id="ARBA00022723"/>
    </source>
</evidence>
<evidence type="ECO:0000256" key="11">
    <source>
        <dbReference type="ARBA" id="ARBA00022989"/>
    </source>
</evidence>
<keyword evidence="4 19" id="KW-0813">Transport</keyword>
<evidence type="ECO:0000256" key="17">
    <source>
        <dbReference type="PIRSR" id="PIRSR038885-1"/>
    </source>
</evidence>
<dbReference type="Gene3D" id="1.20.810.10">
    <property type="entry name" value="Cytochrome Bc1 Complex, Chain C"/>
    <property type="match status" value="1"/>
</dbReference>
<comment type="subcellular location">
    <subcellularLocation>
        <location evidence="2">Mitochondrion inner membrane</location>
        <topology evidence="2">Multi-pass membrane protein</topology>
    </subcellularLocation>
</comment>
<dbReference type="SUPFAM" id="SSF81648">
    <property type="entry name" value="a domain/subunit of cytochrome bc1 complex (Ubiquinol-cytochrome c reductase)"/>
    <property type="match status" value="1"/>
</dbReference>
<dbReference type="GO" id="GO:0005743">
    <property type="term" value="C:mitochondrial inner membrane"/>
    <property type="evidence" value="ECO:0007669"/>
    <property type="project" value="UniProtKB-SubCell"/>
</dbReference>
<evidence type="ECO:0000256" key="12">
    <source>
        <dbReference type="ARBA" id="ARBA00023004"/>
    </source>
</evidence>
<dbReference type="GO" id="GO:0045275">
    <property type="term" value="C:respiratory chain complex III"/>
    <property type="evidence" value="ECO:0007669"/>
    <property type="project" value="InterPro"/>
</dbReference>
<evidence type="ECO:0000256" key="16">
    <source>
        <dbReference type="ARBA" id="ARBA00061233"/>
    </source>
</evidence>
<dbReference type="PANTHER" id="PTHR19271:SF16">
    <property type="entry name" value="CYTOCHROME B"/>
    <property type="match status" value="1"/>
</dbReference>
<gene>
    <name evidence="22" type="primary">cytb</name>
</gene>